<organism evidence="1 2">
    <name type="scientific">Delitschia confertaspora ATCC 74209</name>
    <dbReference type="NCBI Taxonomy" id="1513339"/>
    <lineage>
        <taxon>Eukaryota</taxon>
        <taxon>Fungi</taxon>
        <taxon>Dikarya</taxon>
        <taxon>Ascomycota</taxon>
        <taxon>Pezizomycotina</taxon>
        <taxon>Dothideomycetes</taxon>
        <taxon>Pleosporomycetidae</taxon>
        <taxon>Pleosporales</taxon>
        <taxon>Delitschiaceae</taxon>
        <taxon>Delitschia</taxon>
    </lineage>
</organism>
<gene>
    <name evidence="1" type="ORF">GQ43DRAFT_114199</name>
</gene>
<name>A0A9P4MX13_9PLEO</name>
<evidence type="ECO:0000313" key="1">
    <source>
        <dbReference type="EMBL" id="KAF2199490.1"/>
    </source>
</evidence>
<dbReference type="AlphaFoldDB" id="A0A9P4MX13"/>
<dbReference type="EMBL" id="ML994073">
    <property type="protein sequence ID" value="KAF2199490.1"/>
    <property type="molecule type" value="Genomic_DNA"/>
</dbReference>
<protein>
    <submittedName>
        <fullName evidence="1">Uncharacterized protein</fullName>
    </submittedName>
</protein>
<proteinExistence type="predicted"/>
<evidence type="ECO:0000313" key="2">
    <source>
        <dbReference type="Proteomes" id="UP000799536"/>
    </source>
</evidence>
<keyword evidence="2" id="KW-1185">Reference proteome</keyword>
<dbReference type="Proteomes" id="UP000799536">
    <property type="component" value="Unassembled WGS sequence"/>
</dbReference>
<comment type="caution">
    <text evidence="1">The sequence shown here is derived from an EMBL/GenBank/DDBJ whole genome shotgun (WGS) entry which is preliminary data.</text>
</comment>
<accession>A0A9P4MX13</accession>
<reference evidence="1" key="1">
    <citation type="journal article" date="2020" name="Stud. Mycol.">
        <title>101 Dothideomycetes genomes: a test case for predicting lifestyles and emergence of pathogens.</title>
        <authorList>
            <person name="Haridas S."/>
            <person name="Albert R."/>
            <person name="Binder M."/>
            <person name="Bloem J."/>
            <person name="Labutti K."/>
            <person name="Salamov A."/>
            <person name="Andreopoulos B."/>
            <person name="Baker S."/>
            <person name="Barry K."/>
            <person name="Bills G."/>
            <person name="Bluhm B."/>
            <person name="Cannon C."/>
            <person name="Castanera R."/>
            <person name="Culley D."/>
            <person name="Daum C."/>
            <person name="Ezra D."/>
            <person name="Gonzalez J."/>
            <person name="Henrissat B."/>
            <person name="Kuo A."/>
            <person name="Liang C."/>
            <person name="Lipzen A."/>
            <person name="Lutzoni F."/>
            <person name="Magnuson J."/>
            <person name="Mondo S."/>
            <person name="Nolan M."/>
            <person name="Ohm R."/>
            <person name="Pangilinan J."/>
            <person name="Park H.-J."/>
            <person name="Ramirez L."/>
            <person name="Alfaro M."/>
            <person name="Sun H."/>
            <person name="Tritt A."/>
            <person name="Yoshinaga Y."/>
            <person name="Zwiers L.-H."/>
            <person name="Turgeon B."/>
            <person name="Goodwin S."/>
            <person name="Spatafora J."/>
            <person name="Crous P."/>
            <person name="Grigoriev I."/>
        </authorList>
    </citation>
    <scope>NUCLEOTIDE SEQUENCE</scope>
    <source>
        <strain evidence="1">ATCC 74209</strain>
    </source>
</reference>
<sequence length="106" mass="11397">MGHNMGTSGQDLKGSIAASVFLLFHTAWLKSEASRQQAWSMRLSPLLPGFRCTVSIYRTVGIGVPHFPPSVGSHRATHGLVEAESLQVSFASTCSEHKSGNPLLFS</sequence>